<sequence length="67" mass="7388">MTESALSSAAPQIPRCSSFSSAVFQRPQRGETPIMSDSLQLNRLNPYGFLHVRDCAWNLAAHEPIVS</sequence>
<proteinExistence type="predicted"/>
<dbReference type="Proteomes" id="UP000217986">
    <property type="component" value="Unassembled WGS sequence"/>
</dbReference>
<dbReference type="AlphaFoldDB" id="A0A2A2EKN5"/>
<protein>
    <submittedName>
        <fullName evidence="1">Uncharacterized protein</fullName>
    </submittedName>
</protein>
<accession>A0A2A2EKN5</accession>
<reference evidence="1 2" key="1">
    <citation type="journal article" date="2017" name="ISME J.">
        <title>Unveiling bifidobacterial biogeography across the mammalian branch of the tree of life.</title>
        <authorList>
            <person name="Milani C."/>
            <person name="Mangifesta M."/>
            <person name="Mancabelli L."/>
            <person name="Lugli G.A."/>
            <person name="James K."/>
            <person name="Duranti S."/>
            <person name="Turroni F."/>
            <person name="Ferrario C."/>
            <person name="Ossiprandi M.C."/>
            <person name="van Sinderen D."/>
            <person name="Ventura M."/>
        </authorList>
    </citation>
    <scope>NUCLEOTIDE SEQUENCE [LARGE SCALE GENOMIC DNA]</scope>
    <source>
        <strain evidence="1 2">70</strain>
    </source>
</reference>
<organism evidence="1 2">
    <name type="scientific">Bifidobacterium italicum</name>
    <dbReference type="NCBI Taxonomy" id="1960968"/>
    <lineage>
        <taxon>Bacteria</taxon>
        <taxon>Bacillati</taxon>
        <taxon>Actinomycetota</taxon>
        <taxon>Actinomycetes</taxon>
        <taxon>Bifidobacteriales</taxon>
        <taxon>Bifidobacteriaceae</taxon>
        <taxon>Bifidobacterium</taxon>
    </lineage>
</organism>
<keyword evidence="2" id="KW-1185">Reference proteome</keyword>
<dbReference type="RefSeq" id="WP_162288156.1">
    <property type="nucleotide sequence ID" value="NZ_MVOG01000005.1"/>
</dbReference>
<evidence type="ECO:0000313" key="1">
    <source>
        <dbReference type="EMBL" id="PAU69784.1"/>
    </source>
</evidence>
<name>A0A2A2EKN5_9BIFI</name>
<dbReference type="EMBL" id="MVOG01000005">
    <property type="protein sequence ID" value="PAU69784.1"/>
    <property type="molecule type" value="Genomic_DNA"/>
</dbReference>
<gene>
    <name evidence="1" type="ORF">B1400_0319</name>
</gene>
<comment type="caution">
    <text evidence="1">The sequence shown here is derived from an EMBL/GenBank/DDBJ whole genome shotgun (WGS) entry which is preliminary data.</text>
</comment>
<evidence type="ECO:0000313" key="2">
    <source>
        <dbReference type="Proteomes" id="UP000217986"/>
    </source>
</evidence>